<comment type="caution">
    <text evidence="1">The sequence shown here is derived from an EMBL/GenBank/DDBJ whole genome shotgun (WGS) entry which is preliminary data.</text>
</comment>
<evidence type="ECO:0000313" key="2">
    <source>
        <dbReference type="Proteomes" id="UP000539642"/>
    </source>
</evidence>
<dbReference type="Proteomes" id="UP000539642">
    <property type="component" value="Unassembled WGS sequence"/>
</dbReference>
<evidence type="ECO:0008006" key="3">
    <source>
        <dbReference type="Google" id="ProtNLM"/>
    </source>
</evidence>
<proteinExistence type="predicted"/>
<evidence type="ECO:0000313" key="1">
    <source>
        <dbReference type="EMBL" id="MBB5349164.1"/>
    </source>
</evidence>
<dbReference type="RefSeq" id="WP_183351971.1">
    <property type="nucleotide sequence ID" value="NZ_JACHEO010000020.1"/>
</dbReference>
<reference evidence="1 2" key="1">
    <citation type="submission" date="2020-08" db="EMBL/GenBank/DDBJ databases">
        <title>Genomic Encyclopedia of Type Strains, Phase IV (KMG-IV): sequencing the most valuable type-strain genomes for metagenomic binning, comparative biology and taxonomic classification.</title>
        <authorList>
            <person name="Goeker M."/>
        </authorList>
    </citation>
    <scope>NUCLEOTIDE SEQUENCE [LARGE SCALE GENOMIC DNA]</scope>
    <source>
        <strain evidence="1 2">DSM 28570</strain>
    </source>
</reference>
<sequence>MANEIDFDEILSKYRSDPFDYVEVCATHTGTVSFRVGEGGAVEGPSGEWQQIPGTALYQITRERNPKLIAARTNGVVSEIRSELEGQFVEAGEKLMTIRHPLKKKEIIENILKEVLYLFRAPERAKYYFALDVQSRIEKKGARAVTIEAGEEVLTMSLMKRDTPIYYTGEGGVIHSVYFTPGVSVSQGEPLLGICAPEKLPLIQKIITRVKADWDSEQGFST</sequence>
<organism evidence="1 2">
    <name type="scientific">Desulfoprunum benzoelyticum</name>
    <dbReference type="NCBI Taxonomy" id="1506996"/>
    <lineage>
        <taxon>Bacteria</taxon>
        <taxon>Pseudomonadati</taxon>
        <taxon>Thermodesulfobacteriota</taxon>
        <taxon>Desulfobulbia</taxon>
        <taxon>Desulfobulbales</taxon>
        <taxon>Desulfobulbaceae</taxon>
        <taxon>Desulfoprunum</taxon>
    </lineage>
</organism>
<accession>A0A840V0F0</accession>
<protein>
    <recommendedName>
        <fullName evidence="3">Biotin attachment protein</fullName>
    </recommendedName>
</protein>
<dbReference type="AlphaFoldDB" id="A0A840V0F0"/>
<keyword evidence="2" id="KW-1185">Reference proteome</keyword>
<gene>
    <name evidence="1" type="ORF">HNQ81_002915</name>
</gene>
<name>A0A840V0F0_9BACT</name>
<dbReference type="EMBL" id="JACHEO010000020">
    <property type="protein sequence ID" value="MBB5349164.1"/>
    <property type="molecule type" value="Genomic_DNA"/>
</dbReference>